<dbReference type="Gene3D" id="1.25.40.10">
    <property type="entry name" value="Tetratricopeptide repeat domain"/>
    <property type="match status" value="2"/>
</dbReference>
<dbReference type="Proteomes" id="UP000717364">
    <property type="component" value="Unassembled WGS sequence"/>
</dbReference>
<dbReference type="SUPFAM" id="SSF48452">
    <property type="entry name" value="TPR-like"/>
    <property type="match status" value="2"/>
</dbReference>
<gene>
    <name evidence="2" type="ORF">IXB50_20960</name>
</gene>
<proteinExistence type="predicted"/>
<dbReference type="PANTHER" id="PTHR10098">
    <property type="entry name" value="RAPSYN-RELATED"/>
    <property type="match status" value="1"/>
</dbReference>
<dbReference type="InterPro" id="IPR019734">
    <property type="entry name" value="TPR_rpt"/>
</dbReference>
<evidence type="ECO:0000313" key="3">
    <source>
        <dbReference type="Proteomes" id="UP000717364"/>
    </source>
</evidence>
<dbReference type="EMBL" id="JADOES010000064">
    <property type="protein sequence ID" value="MBT9317893.1"/>
    <property type="molecule type" value="Genomic_DNA"/>
</dbReference>
<comment type="caution">
    <text evidence="2">The sequence shown here is derived from an EMBL/GenBank/DDBJ whole genome shotgun (WGS) entry which is preliminary data.</text>
</comment>
<dbReference type="AlphaFoldDB" id="A0A947GMB0"/>
<accession>A0A947GMB0</accession>
<reference evidence="2" key="2">
    <citation type="journal article" date="2021" name="Mar. Drugs">
        <title>Genome Reduction and Secondary Metabolism of the Marine Sponge-Associated Cyanobacterium Leptothoe.</title>
        <authorList>
            <person name="Konstantinou D."/>
            <person name="Popin R.V."/>
            <person name="Fewer D.P."/>
            <person name="Sivonen K."/>
            <person name="Gkelis S."/>
        </authorList>
    </citation>
    <scope>NUCLEOTIDE SEQUENCE</scope>
    <source>
        <strain evidence="2">TAU-MAC 1115</strain>
    </source>
</reference>
<protein>
    <submittedName>
        <fullName evidence="2">CHAT domain-containing protein</fullName>
    </submittedName>
</protein>
<dbReference type="InterPro" id="IPR011990">
    <property type="entry name" value="TPR-like_helical_dom_sf"/>
</dbReference>
<organism evidence="2 3">
    <name type="scientific">Leptothoe spongobia TAU-MAC 1115</name>
    <dbReference type="NCBI Taxonomy" id="1967444"/>
    <lineage>
        <taxon>Bacteria</taxon>
        <taxon>Bacillati</taxon>
        <taxon>Cyanobacteriota</taxon>
        <taxon>Cyanophyceae</taxon>
        <taxon>Nodosilineales</taxon>
        <taxon>Cymatolegaceae</taxon>
        <taxon>Leptothoe</taxon>
        <taxon>Leptothoe spongobia</taxon>
    </lineage>
</organism>
<evidence type="ECO:0000259" key="1">
    <source>
        <dbReference type="Pfam" id="PF12770"/>
    </source>
</evidence>
<dbReference type="Pfam" id="PF12770">
    <property type="entry name" value="CHAT"/>
    <property type="match status" value="1"/>
</dbReference>
<keyword evidence="3" id="KW-1185">Reference proteome</keyword>
<sequence length="854" mass="93419">MIFQRRQYRIPGSRWPHIILGLLSSLLVLTTQPVQAIAPSDVVPVTMAASSNTAIDEGRALYAAGHFSEAATTWQAATQAYASDKDYLNQALSLSYLSLAYQALNQWEQAQQATAQSLDILQSSGMETEAIVWAQALNTQASLQLHMGQAEAALETWENAQTFYQQAGDTLGALGSQINQAQALQSLGFYRRSRQQLESIYQQLVALPDSDLKVSGLRSLGVAHRVIGDLSTSRDILLNSAEIAQNINAITELSTTYLSLGITATDWGDPDAALSFFEQAEQTALNPSARLQAQLSRLRLYVDYAPWQSIAELIPPIHQQLMTLQPSRTAVYGAVNFVASLAKVEPQKQPLSAQSQGKLLAQAVQSARMLRDGQAEAYALQQWGKLYEKNGQWSEALELTQKSLTTARAHQANDIVAQSAWQLGRVLKKQGQKQAAISAYTEAVNALQTLRGDLVAINPDAQFSYRESVEPVYREFVALLLEGSPNQTDLEQAREVIEALQLAELDNFFREACLDVEAQQIDQVDSQAAVIYPIILPDHLAVVLSTPGQPLRYHAIPVSSTVVEETLRELLTYLHPALDNAKRLELSQQVYDWLILPQADTLEKTQTLVFVLDGLLRNVPVSALHDGEHYLIEKHAVALSPGLQLMASQTLGSITPEAIVGGISEARNGFSALPAVASEVTDISKTMSANTLLNQEFTSEALADTVSNSPSNLVHLATHGQFSSRLEDTFLLTWEGRLSVRELSEMLQSHENHQGHAIELLVLSACDTAAGDDRAVLGLAGLAVKSGARSTIATLWPVKDQAAALLMTDFYQQLQVPGISKAEALRRAQLTLLSNPTYSDPFFWSTYTLVGNWL</sequence>
<reference evidence="2" key="1">
    <citation type="submission" date="2020-11" db="EMBL/GenBank/DDBJ databases">
        <authorList>
            <person name="Konstantinou D."/>
            <person name="Gkelis S."/>
            <person name="Popin R."/>
            <person name="Fewer D."/>
            <person name="Sivonen K."/>
        </authorList>
    </citation>
    <scope>NUCLEOTIDE SEQUENCE</scope>
    <source>
        <strain evidence="2">TAU-MAC 1115</strain>
    </source>
</reference>
<dbReference type="InterPro" id="IPR024983">
    <property type="entry name" value="CHAT_dom"/>
</dbReference>
<feature type="domain" description="CHAT" evidence="1">
    <location>
        <begin position="585"/>
        <end position="852"/>
    </location>
</feature>
<dbReference type="SMART" id="SM00028">
    <property type="entry name" value="TPR"/>
    <property type="match status" value="7"/>
</dbReference>
<evidence type="ECO:0000313" key="2">
    <source>
        <dbReference type="EMBL" id="MBT9317893.1"/>
    </source>
</evidence>
<dbReference type="PANTHER" id="PTHR10098:SF112">
    <property type="entry name" value="SLR0380 PROTEIN"/>
    <property type="match status" value="1"/>
</dbReference>
<name>A0A947GMB0_9CYAN</name>